<dbReference type="InterPro" id="IPR036259">
    <property type="entry name" value="MFS_trans_sf"/>
</dbReference>
<keyword evidence="2 6" id="KW-0812">Transmembrane</keyword>
<keyword evidence="3 6" id="KW-1133">Transmembrane helix</keyword>
<feature type="region of interest" description="Disordered" evidence="5">
    <location>
        <begin position="1"/>
        <end position="28"/>
    </location>
</feature>
<feature type="transmembrane region" description="Helical" evidence="6">
    <location>
        <begin position="312"/>
        <end position="332"/>
    </location>
</feature>
<feature type="transmembrane region" description="Helical" evidence="6">
    <location>
        <begin position="273"/>
        <end position="292"/>
    </location>
</feature>
<dbReference type="PROSITE" id="PS50850">
    <property type="entry name" value="MFS"/>
    <property type="match status" value="1"/>
</dbReference>
<sequence length="481" mass="52037">MPGPLEEEKGGSQAATDDTLLVTWEGDDDPKNPKNWPLSRKWLLTILTSCGGLICLMSSTMLAPALETISTQMEVSQGKANMTLSIFVLAFAFGPMVLAPMTEVLGRRNVWLLCAAWYTIWNTVCGFADSNGLLLAARLLAGLGSSAEYAIGQPVLGDLWRPEQRGMSFAIATFIPLLGPALGPLLGGVIAGTIGWPWIFWVLSIFDACLIVMAYFMSPETYGQLLLHRKAVTISQQTGIQHCTAFDVHAQPLAAKLRNALLRPCRLLAHQPIIQLMSLMMAFNYGTLYFVLASYASLWTNKYGQTVTVSGLHYIALAIGYTVAAQGGARITDRIWQQLKQKAGGQTAPESRVSLMIPGILLMPTGLLWYGWAAQARSHWAVVDAGAAVFGCGVILSTQAMQQYTMESFKEHVASAAAASQFLRSIFAFCFPLFAPALYSSLGYGMGNTTLALVFLAIGVPGPFSLWFFGARLRAKGGLVK</sequence>
<evidence type="ECO:0000256" key="4">
    <source>
        <dbReference type="ARBA" id="ARBA00023136"/>
    </source>
</evidence>
<feature type="transmembrane region" description="Helical" evidence="6">
    <location>
        <begin position="378"/>
        <end position="401"/>
    </location>
</feature>
<evidence type="ECO:0000256" key="1">
    <source>
        <dbReference type="ARBA" id="ARBA00004141"/>
    </source>
</evidence>
<dbReference type="PANTHER" id="PTHR23502:SF60">
    <property type="entry name" value="MAJOR FACILITATOR SUPERFAMILY (MFS) PROFILE DOMAIN-CONTAINING PROTEIN-RELATED"/>
    <property type="match status" value="1"/>
</dbReference>
<feature type="compositionally biased region" description="Basic and acidic residues" evidence="5">
    <location>
        <begin position="1"/>
        <end position="10"/>
    </location>
</feature>
<feature type="transmembrane region" description="Helical" evidence="6">
    <location>
        <begin position="422"/>
        <end position="439"/>
    </location>
</feature>
<proteinExistence type="predicted"/>
<evidence type="ECO:0000313" key="9">
    <source>
        <dbReference type="Proteomes" id="UP001337655"/>
    </source>
</evidence>
<accession>A0AAV9PHL8</accession>
<keyword evidence="9" id="KW-1185">Reference proteome</keyword>
<dbReference type="AlphaFoldDB" id="A0AAV9PHL8"/>
<dbReference type="EMBL" id="JAVRRT010000005">
    <property type="protein sequence ID" value="KAK5171974.1"/>
    <property type="molecule type" value="Genomic_DNA"/>
</dbReference>
<feature type="transmembrane region" description="Helical" evidence="6">
    <location>
        <begin position="353"/>
        <end position="372"/>
    </location>
</feature>
<dbReference type="Proteomes" id="UP001337655">
    <property type="component" value="Unassembled WGS sequence"/>
</dbReference>
<comment type="subcellular location">
    <subcellularLocation>
        <location evidence="1">Membrane</location>
        <topology evidence="1">Multi-pass membrane protein</topology>
    </subcellularLocation>
</comment>
<dbReference type="GeneID" id="89924957"/>
<feature type="transmembrane region" description="Helical" evidence="6">
    <location>
        <begin position="198"/>
        <end position="217"/>
    </location>
</feature>
<dbReference type="Gene3D" id="1.20.1250.20">
    <property type="entry name" value="MFS general substrate transporter like domains"/>
    <property type="match status" value="1"/>
</dbReference>
<keyword evidence="4 6" id="KW-0472">Membrane</keyword>
<gene>
    <name evidence="8" type="ORF">LTR77_003611</name>
</gene>
<dbReference type="Pfam" id="PF07690">
    <property type="entry name" value="MFS_1"/>
    <property type="match status" value="1"/>
</dbReference>
<reference evidence="8 9" key="1">
    <citation type="submission" date="2023-08" db="EMBL/GenBank/DDBJ databases">
        <title>Black Yeasts Isolated from many extreme environments.</title>
        <authorList>
            <person name="Coleine C."/>
            <person name="Stajich J.E."/>
            <person name="Selbmann L."/>
        </authorList>
    </citation>
    <scope>NUCLEOTIDE SEQUENCE [LARGE SCALE GENOMIC DNA]</scope>
    <source>
        <strain evidence="8 9">CCFEE 5935</strain>
    </source>
</reference>
<feature type="domain" description="Major facilitator superfamily (MFS) profile" evidence="7">
    <location>
        <begin position="44"/>
        <end position="474"/>
    </location>
</feature>
<organism evidence="8 9">
    <name type="scientific">Saxophila tyrrhenica</name>
    <dbReference type="NCBI Taxonomy" id="1690608"/>
    <lineage>
        <taxon>Eukaryota</taxon>
        <taxon>Fungi</taxon>
        <taxon>Dikarya</taxon>
        <taxon>Ascomycota</taxon>
        <taxon>Pezizomycotina</taxon>
        <taxon>Dothideomycetes</taxon>
        <taxon>Dothideomycetidae</taxon>
        <taxon>Mycosphaerellales</taxon>
        <taxon>Extremaceae</taxon>
        <taxon>Saxophila</taxon>
    </lineage>
</organism>
<evidence type="ECO:0000256" key="3">
    <source>
        <dbReference type="ARBA" id="ARBA00022989"/>
    </source>
</evidence>
<evidence type="ECO:0000313" key="8">
    <source>
        <dbReference type="EMBL" id="KAK5171974.1"/>
    </source>
</evidence>
<dbReference type="SUPFAM" id="SSF103473">
    <property type="entry name" value="MFS general substrate transporter"/>
    <property type="match status" value="1"/>
</dbReference>
<evidence type="ECO:0000256" key="5">
    <source>
        <dbReference type="SAM" id="MobiDB-lite"/>
    </source>
</evidence>
<dbReference type="GO" id="GO:0016020">
    <property type="term" value="C:membrane"/>
    <property type="evidence" value="ECO:0007669"/>
    <property type="project" value="UniProtKB-SubCell"/>
</dbReference>
<dbReference type="InterPro" id="IPR011701">
    <property type="entry name" value="MFS"/>
</dbReference>
<dbReference type="PANTHER" id="PTHR23502">
    <property type="entry name" value="MAJOR FACILITATOR SUPERFAMILY"/>
    <property type="match status" value="1"/>
</dbReference>
<feature type="transmembrane region" description="Helical" evidence="6">
    <location>
        <begin position="78"/>
        <end position="98"/>
    </location>
</feature>
<comment type="caution">
    <text evidence="8">The sequence shown here is derived from an EMBL/GenBank/DDBJ whole genome shotgun (WGS) entry which is preliminary data.</text>
</comment>
<protein>
    <recommendedName>
        <fullName evidence="7">Major facilitator superfamily (MFS) profile domain-containing protein</fullName>
    </recommendedName>
</protein>
<feature type="transmembrane region" description="Helical" evidence="6">
    <location>
        <begin position="169"/>
        <end position="192"/>
    </location>
</feature>
<evidence type="ECO:0000259" key="7">
    <source>
        <dbReference type="PROSITE" id="PS50850"/>
    </source>
</evidence>
<name>A0AAV9PHL8_9PEZI</name>
<feature type="transmembrane region" description="Helical" evidence="6">
    <location>
        <begin position="451"/>
        <end position="471"/>
    </location>
</feature>
<evidence type="ECO:0000256" key="6">
    <source>
        <dbReference type="SAM" id="Phobius"/>
    </source>
</evidence>
<dbReference type="RefSeq" id="XP_064660818.1">
    <property type="nucleotide sequence ID" value="XM_064800867.1"/>
</dbReference>
<dbReference type="GO" id="GO:0022857">
    <property type="term" value="F:transmembrane transporter activity"/>
    <property type="evidence" value="ECO:0007669"/>
    <property type="project" value="InterPro"/>
</dbReference>
<evidence type="ECO:0000256" key="2">
    <source>
        <dbReference type="ARBA" id="ARBA00022692"/>
    </source>
</evidence>
<feature type="transmembrane region" description="Helical" evidence="6">
    <location>
        <begin position="42"/>
        <end position="66"/>
    </location>
</feature>
<dbReference type="InterPro" id="IPR020846">
    <property type="entry name" value="MFS_dom"/>
</dbReference>